<organism evidence="4 5">
    <name type="scientific">Thermomonas carbonis</name>
    <dbReference type="NCBI Taxonomy" id="1463158"/>
    <lineage>
        <taxon>Bacteria</taxon>
        <taxon>Pseudomonadati</taxon>
        <taxon>Pseudomonadota</taxon>
        <taxon>Gammaproteobacteria</taxon>
        <taxon>Lysobacterales</taxon>
        <taxon>Lysobacteraceae</taxon>
        <taxon>Thermomonas</taxon>
    </lineage>
</organism>
<dbReference type="GO" id="GO:0032259">
    <property type="term" value="P:methylation"/>
    <property type="evidence" value="ECO:0007669"/>
    <property type="project" value="UniProtKB-KW"/>
</dbReference>
<sequence>MPEEMRCRVCASAGLVDMGPCAAPAGAQWTDADGRLFRCPECALGQRHPIPSEQALIAMYRETSDEEMAYPYEDNAAWSLARALLRGRFAHHTGVAVLDIGCHTGAFLAGLPAEWNRHGIESARGPMNIAREQHGVILIGERIETIEQGWAGKFDAVTMFDVVEHLPDPSAGLAAAARLLKPGGTLMISSSDLDAWTWRWLGSGHWYLQTPQHLSVISKKFLDYVARRESLKMSDFHAIPHRRADIATRYGEAIRAFYWGMRSRGGIWRIPHRVLPSLPGLGHLRHMQSVPWTMTLKDHFLASYHR</sequence>
<name>A0A7G9SN31_9GAMM</name>
<evidence type="ECO:0000256" key="2">
    <source>
        <dbReference type="ARBA" id="ARBA00022679"/>
    </source>
</evidence>
<dbReference type="PANTHER" id="PTHR43464">
    <property type="entry name" value="METHYLTRANSFERASE"/>
    <property type="match status" value="1"/>
</dbReference>
<dbReference type="EMBL" id="CP060719">
    <property type="protein sequence ID" value="QNN69256.1"/>
    <property type="molecule type" value="Genomic_DNA"/>
</dbReference>
<evidence type="ECO:0000313" key="5">
    <source>
        <dbReference type="Proteomes" id="UP000515804"/>
    </source>
</evidence>
<dbReference type="InterPro" id="IPR029063">
    <property type="entry name" value="SAM-dependent_MTases_sf"/>
</dbReference>
<dbReference type="KEGG" id="tcn:H9L16_11295"/>
<evidence type="ECO:0000313" key="4">
    <source>
        <dbReference type="EMBL" id="QNN69256.1"/>
    </source>
</evidence>
<proteinExistence type="predicted"/>
<dbReference type="PANTHER" id="PTHR43464:SF19">
    <property type="entry name" value="UBIQUINONE BIOSYNTHESIS O-METHYLTRANSFERASE, MITOCHONDRIAL"/>
    <property type="match status" value="1"/>
</dbReference>
<dbReference type="SUPFAM" id="SSF53335">
    <property type="entry name" value="S-adenosyl-L-methionine-dependent methyltransferases"/>
    <property type="match status" value="1"/>
</dbReference>
<dbReference type="Pfam" id="PF13489">
    <property type="entry name" value="Methyltransf_23"/>
    <property type="match status" value="1"/>
</dbReference>
<keyword evidence="5" id="KW-1185">Reference proteome</keyword>
<dbReference type="CDD" id="cd02440">
    <property type="entry name" value="AdoMet_MTases"/>
    <property type="match status" value="1"/>
</dbReference>
<keyword evidence="2 4" id="KW-0808">Transferase</keyword>
<dbReference type="AlphaFoldDB" id="A0A7G9SN31"/>
<evidence type="ECO:0000256" key="3">
    <source>
        <dbReference type="ARBA" id="ARBA00022691"/>
    </source>
</evidence>
<dbReference type="RefSeq" id="WP_187551779.1">
    <property type="nucleotide sequence ID" value="NZ_BMZL01000002.1"/>
</dbReference>
<evidence type="ECO:0000256" key="1">
    <source>
        <dbReference type="ARBA" id="ARBA00022603"/>
    </source>
</evidence>
<keyword evidence="3" id="KW-0949">S-adenosyl-L-methionine</keyword>
<dbReference type="GO" id="GO:0008168">
    <property type="term" value="F:methyltransferase activity"/>
    <property type="evidence" value="ECO:0007669"/>
    <property type="project" value="UniProtKB-KW"/>
</dbReference>
<reference evidence="4 5" key="1">
    <citation type="submission" date="2020-08" db="EMBL/GenBank/DDBJ databases">
        <title>Genome sequence of Thermomonas carbonis KCTC 42013T.</title>
        <authorList>
            <person name="Hyun D.-W."/>
            <person name="Bae J.-W."/>
        </authorList>
    </citation>
    <scope>NUCLEOTIDE SEQUENCE [LARGE SCALE GENOMIC DNA]</scope>
    <source>
        <strain evidence="4 5">KCTC 42013</strain>
    </source>
</reference>
<protein>
    <submittedName>
        <fullName evidence="4">Methyltransferase domain-containing protein</fullName>
    </submittedName>
</protein>
<keyword evidence="1 4" id="KW-0489">Methyltransferase</keyword>
<gene>
    <name evidence="4" type="ORF">H9L16_11295</name>
</gene>
<dbReference type="Proteomes" id="UP000515804">
    <property type="component" value="Chromosome"/>
</dbReference>
<dbReference type="Gene3D" id="3.40.50.150">
    <property type="entry name" value="Vaccinia Virus protein VP39"/>
    <property type="match status" value="1"/>
</dbReference>
<accession>A0A7G9SN31</accession>